<reference evidence="1 2" key="1">
    <citation type="journal article" date="2011" name="J. Bacteriol.">
        <title>Complete genome sequence of Amycolicicoccus subflavus DQS3-9A1T, an actinomycete isolated from crude oil-polluted soil.</title>
        <authorList>
            <person name="Cai M."/>
            <person name="Chen W.M."/>
            <person name="Nie Y."/>
            <person name="Chi C.Q."/>
            <person name="Wang Y.N."/>
            <person name="Tang Y.Q."/>
            <person name="Li G.Y."/>
            <person name="Wu X.L."/>
        </authorList>
    </citation>
    <scope>NUCLEOTIDE SEQUENCE [LARGE SCALE GENOMIC DNA]</scope>
    <source>
        <strain evidence="2">DSM 45089 / DQS3-9A1</strain>
    </source>
</reference>
<protein>
    <submittedName>
        <fullName evidence="1">Uncharacterized protein</fullName>
    </submittedName>
</protein>
<proteinExistence type="predicted"/>
<dbReference type="EMBL" id="CP002786">
    <property type="protein sequence ID" value="AEF39755.1"/>
    <property type="molecule type" value="Genomic_DNA"/>
</dbReference>
<dbReference type="AlphaFoldDB" id="F6EFE1"/>
<dbReference type="HOGENOM" id="CLU_3076099_0_0_11"/>
<evidence type="ECO:0000313" key="2">
    <source>
        <dbReference type="Proteomes" id="UP000009235"/>
    </source>
</evidence>
<dbReference type="Proteomes" id="UP000009235">
    <property type="component" value="Chromosome"/>
</dbReference>
<organism evidence="1 2">
    <name type="scientific">Hoyosella subflava (strain DSM 45089 / JCM 17490 / NBRC 109087 / DQS3-9A1)</name>
    <name type="common">Amycolicicoccus subflavus</name>
    <dbReference type="NCBI Taxonomy" id="443218"/>
    <lineage>
        <taxon>Bacteria</taxon>
        <taxon>Bacillati</taxon>
        <taxon>Actinomycetota</taxon>
        <taxon>Actinomycetes</taxon>
        <taxon>Mycobacteriales</taxon>
        <taxon>Hoyosellaceae</taxon>
        <taxon>Hoyosella</taxon>
    </lineage>
</organism>
<gene>
    <name evidence="1" type="ordered locus">AS9A_1303</name>
</gene>
<sequence>MGILSEEEARYTDHAFSPDGEELAIAQHLMHSGNWDMQTLCDIWERQNFVRL</sequence>
<dbReference type="KEGG" id="asd:AS9A_1303"/>
<keyword evidence="2" id="KW-1185">Reference proteome</keyword>
<evidence type="ECO:0000313" key="1">
    <source>
        <dbReference type="EMBL" id="AEF39755.1"/>
    </source>
</evidence>
<dbReference type="STRING" id="443218.AS9A_1303"/>
<accession>F6EFE1</accession>
<name>F6EFE1_HOYSD</name>